<gene>
    <name evidence="1" type="ORF">E2C01_015377</name>
</gene>
<comment type="caution">
    <text evidence="1">The sequence shown here is derived from an EMBL/GenBank/DDBJ whole genome shotgun (WGS) entry which is preliminary data.</text>
</comment>
<evidence type="ECO:0000313" key="1">
    <source>
        <dbReference type="EMBL" id="MPC22363.1"/>
    </source>
</evidence>
<protein>
    <submittedName>
        <fullName evidence="1">Uncharacterized protein</fullName>
    </submittedName>
</protein>
<reference evidence="1 2" key="1">
    <citation type="submission" date="2019-05" db="EMBL/GenBank/DDBJ databases">
        <title>Another draft genome of Portunus trituberculatus and its Hox gene families provides insights of decapod evolution.</title>
        <authorList>
            <person name="Jeong J.-H."/>
            <person name="Song I."/>
            <person name="Kim S."/>
            <person name="Choi T."/>
            <person name="Kim D."/>
            <person name="Ryu S."/>
            <person name="Kim W."/>
        </authorList>
    </citation>
    <scope>NUCLEOTIDE SEQUENCE [LARGE SCALE GENOMIC DNA]</scope>
    <source>
        <tissue evidence="1">Muscle</tissue>
    </source>
</reference>
<evidence type="ECO:0000313" key="2">
    <source>
        <dbReference type="Proteomes" id="UP000324222"/>
    </source>
</evidence>
<organism evidence="1 2">
    <name type="scientific">Portunus trituberculatus</name>
    <name type="common">Swimming crab</name>
    <name type="synonym">Neptunus trituberculatus</name>
    <dbReference type="NCBI Taxonomy" id="210409"/>
    <lineage>
        <taxon>Eukaryota</taxon>
        <taxon>Metazoa</taxon>
        <taxon>Ecdysozoa</taxon>
        <taxon>Arthropoda</taxon>
        <taxon>Crustacea</taxon>
        <taxon>Multicrustacea</taxon>
        <taxon>Malacostraca</taxon>
        <taxon>Eumalacostraca</taxon>
        <taxon>Eucarida</taxon>
        <taxon>Decapoda</taxon>
        <taxon>Pleocyemata</taxon>
        <taxon>Brachyura</taxon>
        <taxon>Eubrachyura</taxon>
        <taxon>Portunoidea</taxon>
        <taxon>Portunidae</taxon>
        <taxon>Portuninae</taxon>
        <taxon>Portunus</taxon>
    </lineage>
</organism>
<proteinExistence type="predicted"/>
<keyword evidence="2" id="KW-1185">Reference proteome</keyword>
<name>A0A5B7DMT7_PORTR</name>
<dbReference type="EMBL" id="VSRR010001079">
    <property type="protein sequence ID" value="MPC22363.1"/>
    <property type="molecule type" value="Genomic_DNA"/>
</dbReference>
<sequence length="41" mass="4952">MIILITGIPCHIYSAYYFCDSIQLQKLMWGLKWCILWLLIF</sequence>
<dbReference type="Proteomes" id="UP000324222">
    <property type="component" value="Unassembled WGS sequence"/>
</dbReference>
<dbReference type="AlphaFoldDB" id="A0A5B7DMT7"/>
<accession>A0A5B7DMT7</accession>